<dbReference type="GO" id="GO:0030334">
    <property type="term" value="P:regulation of cell migration"/>
    <property type="evidence" value="ECO:0007669"/>
    <property type="project" value="TreeGrafter"/>
</dbReference>
<evidence type="ECO:0000256" key="1">
    <source>
        <dbReference type="ARBA" id="ARBA00003524"/>
    </source>
</evidence>
<gene>
    <name evidence="13" type="primary">sst5</name>
</gene>
<name>A0A6P8UWE1_GYMAC</name>
<dbReference type="KEGG" id="gacu:117552720"/>
<dbReference type="CTD" id="793347"/>
<comment type="similarity">
    <text evidence="3">Belongs to the somatostatin family.</text>
</comment>
<dbReference type="AlphaFoldDB" id="A0A6P8UWE1"/>
<dbReference type="InterPro" id="IPR004250">
    <property type="entry name" value="Somatostatin"/>
</dbReference>
<comment type="subcellular location">
    <subcellularLocation>
        <location evidence="2">Secreted</location>
    </subcellularLocation>
</comment>
<evidence type="ECO:0000256" key="4">
    <source>
        <dbReference type="ARBA" id="ARBA00022525"/>
    </source>
</evidence>
<dbReference type="RefSeq" id="XP_034082199.1">
    <property type="nucleotide sequence ID" value="XM_034226308.1"/>
</dbReference>
<keyword evidence="4" id="KW-0964">Secreted</keyword>
<evidence type="ECO:0000313" key="13">
    <source>
        <dbReference type="RefSeq" id="XP_034082199.1"/>
    </source>
</evidence>
<sequence>MEMLRSQVQILLVALFSSGLLVQVGAAPRRDMLALRAQLATDKGLTHLLLLKFVSELLAARGDEMLPELQEEEEEEGGVREEVMRRHLPLSHRERKIGCRNFFWKTFTSC</sequence>
<dbReference type="GO" id="GO:0007193">
    <property type="term" value="P:adenylate cyclase-inhibiting G protein-coupled receptor signaling pathway"/>
    <property type="evidence" value="ECO:0007669"/>
    <property type="project" value="TreeGrafter"/>
</dbReference>
<keyword evidence="5" id="KW-0165">Cleavage on pair of basic residues</keyword>
<dbReference type="GO" id="GO:0005184">
    <property type="term" value="F:neuropeptide hormone activity"/>
    <property type="evidence" value="ECO:0007669"/>
    <property type="project" value="TreeGrafter"/>
</dbReference>
<evidence type="ECO:0000256" key="7">
    <source>
        <dbReference type="ARBA" id="ARBA00022729"/>
    </source>
</evidence>
<dbReference type="Proteomes" id="UP000515161">
    <property type="component" value="Unplaced"/>
</dbReference>
<evidence type="ECO:0000256" key="2">
    <source>
        <dbReference type="ARBA" id="ARBA00004613"/>
    </source>
</evidence>
<evidence type="ECO:0000256" key="9">
    <source>
        <dbReference type="PIRSR" id="PIRSR001814-1"/>
    </source>
</evidence>
<dbReference type="PIRSF" id="PIRSF001814">
    <property type="entry name" value="Somatostatin"/>
    <property type="match status" value="1"/>
</dbReference>
<evidence type="ECO:0000256" key="6">
    <source>
        <dbReference type="ARBA" id="ARBA00022702"/>
    </source>
</evidence>
<proteinExistence type="inferred from homology"/>
<evidence type="ECO:0000256" key="8">
    <source>
        <dbReference type="ARBA" id="ARBA00023157"/>
    </source>
</evidence>
<feature type="domain" description="Somatostatin/Cortistatin C-terminal" evidence="11">
    <location>
        <begin position="93"/>
        <end position="110"/>
    </location>
</feature>
<comment type="function">
    <text evidence="1">Somatostatin inhibits the release of somatotropin.</text>
</comment>
<evidence type="ECO:0000256" key="3">
    <source>
        <dbReference type="ARBA" id="ARBA00008327"/>
    </source>
</evidence>
<dbReference type="PANTHER" id="PTHR10558:SF1">
    <property type="entry name" value="CORTISTATIN"/>
    <property type="match status" value="1"/>
</dbReference>
<dbReference type="GO" id="GO:0001664">
    <property type="term" value="F:G protein-coupled receptor binding"/>
    <property type="evidence" value="ECO:0007669"/>
    <property type="project" value="TreeGrafter"/>
</dbReference>
<dbReference type="Pfam" id="PF03002">
    <property type="entry name" value="Somatostatin"/>
    <property type="match status" value="1"/>
</dbReference>
<dbReference type="GeneID" id="117552720"/>
<evidence type="ECO:0000256" key="10">
    <source>
        <dbReference type="SAM" id="SignalP"/>
    </source>
</evidence>
<dbReference type="PANTHER" id="PTHR10558">
    <property type="entry name" value="SOMATOSTATIN"/>
    <property type="match status" value="1"/>
</dbReference>
<dbReference type="GO" id="GO:0005615">
    <property type="term" value="C:extracellular space"/>
    <property type="evidence" value="ECO:0007669"/>
    <property type="project" value="TreeGrafter"/>
</dbReference>
<dbReference type="OrthoDB" id="9948948at2759"/>
<protein>
    <submittedName>
        <fullName evidence="13">Somatostatin-1A</fullName>
    </submittedName>
</protein>
<keyword evidence="6" id="KW-0372">Hormone</keyword>
<dbReference type="InterPro" id="IPR018142">
    <property type="entry name" value="Somatostatin/Cortistatin_C"/>
</dbReference>
<organism evidence="12 13">
    <name type="scientific">Gymnodraco acuticeps</name>
    <name type="common">Antarctic dragonfish</name>
    <dbReference type="NCBI Taxonomy" id="8218"/>
    <lineage>
        <taxon>Eukaryota</taxon>
        <taxon>Metazoa</taxon>
        <taxon>Chordata</taxon>
        <taxon>Craniata</taxon>
        <taxon>Vertebrata</taxon>
        <taxon>Euteleostomi</taxon>
        <taxon>Actinopterygii</taxon>
        <taxon>Neopterygii</taxon>
        <taxon>Teleostei</taxon>
        <taxon>Neoteleostei</taxon>
        <taxon>Acanthomorphata</taxon>
        <taxon>Eupercaria</taxon>
        <taxon>Perciformes</taxon>
        <taxon>Notothenioidei</taxon>
        <taxon>Bathydraconidae</taxon>
        <taxon>Gymnodraco</taxon>
    </lineage>
</organism>
<feature type="signal peptide" evidence="10">
    <location>
        <begin position="1"/>
        <end position="26"/>
    </location>
</feature>
<keyword evidence="7 10" id="KW-0732">Signal</keyword>
<evidence type="ECO:0000259" key="11">
    <source>
        <dbReference type="Pfam" id="PF03002"/>
    </source>
</evidence>
<accession>A0A6P8UWE1</accession>
<dbReference type="InParanoid" id="A0A6P8UWE1"/>
<feature type="disulfide bond" evidence="9">
    <location>
        <begin position="99"/>
        <end position="110"/>
    </location>
</feature>
<reference evidence="13" key="1">
    <citation type="submission" date="2025-08" db="UniProtKB">
        <authorList>
            <consortium name="RefSeq"/>
        </authorList>
    </citation>
    <scope>IDENTIFICATION</scope>
</reference>
<evidence type="ECO:0000256" key="5">
    <source>
        <dbReference type="ARBA" id="ARBA00022685"/>
    </source>
</evidence>
<keyword evidence="8 9" id="KW-1015">Disulfide bond</keyword>
<evidence type="ECO:0000313" key="12">
    <source>
        <dbReference type="Proteomes" id="UP000515161"/>
    </source>
</evidence>
<keyword evidence="12" id="KW-1185">Reference proteome</keyword>
<feature type="chain" id="PRO_5027992222" evidence="10">
    <location>
        <begin position="27"/>
        <end position="110"/>
    </location>
</feature>